<feature type="compositionally biased region" description="Basic and acidic residues" evidence="1">
    <location>
        <begin position="373"/>
        <end position="386"/>
    </location>
</feature>
<dbReference type="Proteomes" id="UP001218218">
    <property type="component" value="Unassembled WGS sequence"/>
</dbReference>
<feature type="region of interest" description="Disordered" evidence="1">
    <location>
        <begin position="635"/>
        <end position="676"/>
    </location>
</feature>
<protein>
    <submittedName>
        <fullName evidence="2">Uncharacterized protein</fullName>
    </submittedName>
</protein>
<feature type="region of interest" description="Disordered" evidence="1">
    <location>
        <begin position="366"/>
        <end position="386"/>
    </location>
</feature>
<sequence>MSPLRSRSPTSPSDHENMLDTPMEDPDILKGTPPRSIEGDYDDEDSMEARLKGGPRPRIPTPPPFRWLADPASPTPPAQDMEVEQEGETLAGGPSNSKLASKLFPQDEDSDPETEQYLPPPSSSTTVATVIRARICRYFDDQAEDSDSDADEEREEEEQEMEEDRDFVDDTAVDEDFVHRLPSNRDDTREVKKWVAHFQNEDKIAHYKRDVAREAAGEAGAPSAEQKQMLSPRELVLYNKAKHLRTDMQVAQFESTLHWEMLADVDVELHTWVRAPKQFDCRVGFVLTVTDLAVIVGGETKVRVQPHSMSQRWFPKVEPTFAEIALFAESRLELLSRVVLAKPSPPLDAGDRVVGERVTMAQVVPRAPNPYAKGDDPKKPPKKPDSAFEVGLAQLKRHALDLYYNFRIHDRVRVVSGGLYVGAIGRVEKVEGHFLTLAVPKDCEVVGATWPSPTSDSTKLFIISIVHVTRQWAIGDSVRVTRGQSEGRSGVILALHNTGYLELLEANVEYSRYKDVPHSHRVRCSDVDFEHKLWTTMATNRLPSAGWSESNSNIDLTVSSTLPFSQPCFIGMIIGDFDSRERSDRLKTGVEPYHERYTGQLLKPVDSTCLRNADVAGIMVTIRGDHSLETVQVPIENDDGAPEPSSNPRAVTYRGPFRSDTEKASPPPRSTTPIPVNAAVWGSHPQVEGENNGRWLCQPELVGRRLDVQILGIATLANSTVSKVQRTLEGNCGWVLLSEPVTTKTCKVDVCSVGKNQNMYSIDKRCIRPRRDIDSRKWLVEITERVVVIGPDRESDRTRTGQYALTVPSYLHAYGDHIVAVKFVDRAHGFYPMNSLCLSENVEVVFGTHTFPATTFL</sequence>
<dbReference type="AlphaFoldDB" id="A0AAD6ZV18"/>
<evidence type="ECO:0000313" key="3">
    <source>
        <dbReference type="Proteomes" id="UP001218218"/>
    </source>
</evidence>
<feature type="compositionally biased region" description="Acidic residues" evidence="1">
    <location>
        <begin position="141"/>
        <end position="166"/>
    </location>
</feature>
<name>A0AAD6ZV18_9AGAR</name>
<feature type="region of interest" description="Disordered" evidence="1">
    <location>
        <begin position="139"/>
        <end position="166"/>
    </location>
</feature>
<accession>A0AAD6ZV18</accession>
<dbReference type="EMBL" id="JARIHO010000027">
    <property type="protein sequence ID" value="KAJ7340035.1"/>
    <property type="molecule type" value="Genomic_DNA"/>
</dbReference>
<feature type="compositionally biased region" description="Low complexity" evidence="1">
    <location>
        <begin position="1"/>
        <end position="12"/>
    </location>
</feature>
<gene>
    <name evidence="2" type="ORF">DFH08DRAFT_964056</name>
</gene>
<evidence type="ECO:0000313" key="2">
    <source>
        <dbReference type="EMBL" id="KAJ7340035.1"/>
    </source>
</evidence>
<feature type="region of interest" description="Disordered" evidence="1">
    <location>
        <begin position="1"/>
        <end position="126"/>
    </location>
</feature>
<reference evidence="2" key="1">
    <citation type="submission" date="2023-03" db="EMBL/GenBank/DDBJ databases">
        <title>Massive genome expansion in bonnet fungi (Mycena s.s.) driven by repeated elements and novel gene families across ecological guilds.</title>
        <authorList>
            <consortium name="Lawrence Berkeley National Laboratory"/>
            <person name="Harder C.B."/>
            <person name="Miyauchi S."/>
            <person name="Viragh M."/>
            <person name="Kuo A."/>
            <person name="Thoen E."/>
            <person name="Andreopoulos B."/>
            <person name="Lu D."/>
            <person name="Skrede I."/>
            <person name="Drula E."/>
            <person name="Henrissat B."/>
            <person name="Morin E."/>
            <person name="Kohler A."/>
            <person name="Barry K."/>
            <person name="LaButti K."/>
            <person name="Morin E."/>
            <person name="Salamov A."/>
            <person name="Lipzen A."/>
            <person name="Mereny Z."/>
            <person name="Hegedus B."/>
            <person name="Baldrian P."/>
            <person name="Stursova M."/>
            <person name="Weitz H."/>
            <person name="Taylor A."/>
            <person name="Grigoriev I.V."/>
            <person name="Nagy L.G."/>
            <person name="Martin F."/>
            <person name="Kauserud H."/>
        </authorList>
    </citation>
    <scope>NUCLEOTIDE SEQUENCE</scope>
    <source>
        <strain evidence="2">CBHHK002</strain>
    </source>
</reference>
<keyword evidence="3" id="KW-1185">Reference proteome</keyword>
<proteinExistence type="predicted"/>
<comment type="caution">
    <text evidence="2">The sequence shown here is derived from an EMBL/GenBank/DDBJ whole genome shotgun (WGS) entry which is preliminary data.</text>
</comment>
<evidence type="ECO:0000256" key="1">
    <source>
        <dbReference type="SAM" id="MobiDB-lite"/>
    </source>
</evidence>
<organism evidence="2 3">
    <name type="scientific">Mycena albidolilacea</name>
    <dbReference type="NCBI Taxonomy" id="1033008"/>
    <lineage>
        <taxon>Eukaryota</taxon>
        <taxon>Fungi</taxon>
        <taxon>Dikarya</taxon>
        <taxon>Basidiomycota</taxon>
        <taxon>Agaricomycotina</taxon>
        <taxon>Agaricomycetes</taxon>
        <taxon>Agaricomycetidae</taxon>
        <taxon>Agaricales</taxon>
        <taxon>Marasmiineae</taxon>
        <taxon>Mycenaceae</taxon>
        <taxon>Mycena</taxon>
    </lineage>
</organism>